<evidence type="ECO:0000313" key="1">
    <source>
        <dbReference type="EMBL" id="GIY95485.1"/>
    </source>
</evidence>
<comment type="caution">
    <text evidence="1">The sequence shown here is derived from an EMBL/GenBank/DDBJ whole genome shotgun (WGS) entry which is preliminary data.</text>
</comment>
<name>A0AAV4XK67_CAEEX</name>
<reference evidence="1 2" key="1">
    <citation type="submission" date="2021-06" db="EMBL/GenBank/DDBJ databases">
        <title>Caerostris extrusa draft genome.</title>
        <authorList>
            <person name="Kono N."/>
            <person name="Arakawa K."/>
        </authorList>
    </citation>
    <scope>NUCLEOTIDE SEQUENCE [LARGE SCALE GENOMIC DNA]</scope>
</reference>
<sequence length="73" mass="8321">MYSMADWLNAWNSNQLTEVKKSSLSWGNFLAMRKIGKSIGLIVCFLLARVRLKGLETWDVHIDLGEGNTVFVF</sequence>
<organism evidence="1 2">
    <name type="scientific">Caerostris extrusa</name>
    <name type="common">Bark spider</name>
    <name type="synonym">Caerostris bankana</name>
    <dbReference type="NCBI Taxonomy" id="172846"/>
    <lineage>
        <taxon>Eukaryota</taxon>
        <taxon>Metazoa</taxon>
        <taxon>Ecdysozoa</taxon>
        <taxon>Arthropoda</taxon>
        <taxon>Chelicerata</taxon>
        <taxon>Arachnida</taxon>
        <taxon>Araneae</taxon>
        <taxon>Araneomorphae</taxon>
        <taxon>Entelegynae</taxon>
        <taxon>Araneoidea</taxon>
        <taxon>Araneidae</taxon>
        <taxon>Caerostris</taxon>
    </lineage>
</organism>
<accession>A0AAV4XK67</accession>
<keyword evidence="2" id="KW-1185">Reference proteome</keyword>
<gene>
    <name evidence="1" type="ORF">CEXT_69751</name>
</gene>
<dbReference type="AlphaFoldDB" id="A0AAV4XK67"/>
<dbReference type="Proteomes" id="UP001054945">
    <property type="component" value="Unassembled WGS sequence"/>
</dbReference>
<dbReference type="EMBL" id="BPLR01017920">
    <property type="protein sequence ID" value="GIY95485.1"/>
    <property type="molecule type" value="Genomic_DNA"/>
</dbReference>
<evidence type="ECO:0000313" key="2">
    <source>
        <dbReference type="Proteomes" id="UP001054945"/>
    </source>
</evidence>
<proteinExistence type="predicted"/>
<protein>
    <submittedName>
        <fullName evidence="1">Uncharacterized protein</fullName>
    </submittedName>
</protein>